<protein>
    <submittedName>
        <fullName evidence="1">Uncharacterized protein</fullName>
    </submittedName>
</protein>
<accession>A0A4V2DCU1</accession>
<keyword evidence="2" id="KW-1185">Reference proteome</keyword>
<dbReference type="RefSeq" id="WP_130140893.1">
    <property type="nucleotide sequence ID" value="NZ_SGIT01000001.1"/>
</dbReference>
<gene>
    <name evidence="1" type="ORF">EWE74_07735</name>
</gene>
<comment type="caution">
    <text evidence="1">The sequence shown here is derived from an EMBL/GenBank/DDBJ whole genome shotgun (WGS) entry which is preliminary data.</text>
</comment>
<evidence type="ECO:0000313" key="1">
    <source>
        <dbReference type="EMBL" id="RZF62668.1"/>
    </source>
</evidence>
<dbReference type="InterPro" id="IPR045390">
    <property type="entry name" value="ABC-3C_MC3"/>
</dbReference>
<dbReference type="Pfam" id="PF20131">
    <property type="entry name" value="MC3"/>
    <property type="match status" value="1"/>
</dbReference>
<evidence type="ECO:0000313" key="2">
    <source>
        <dbReference type="Proteomes" id="UP000292855"/>
    </source>
</evidence>
<name>A0A4V2DCU1_9SPHI</name>
<organism evidence="1 2">
    <name type="scientific">Sphingobacterium corticibacterium</name>
    <dbReference type="NCBI Taxonomy" id="2484746"/>
    <lineage>
        <taxon>Bacteria</taxon>
        <taxon>Pseudomonadati</taxon>
        <taxon>Bacteroidota</taxon>
        <taxon>Sphingobacteriia</taxon>
        <taxon>Sphingobacteriales</taxon>
        <taxon>Sphingobacteriaceae</taxon>
        <taxon>Sphingobacterium</taxon>
    </lineage>
</organism>
<dbReference type="AlphaFoldDB" id="A0A4V2DCU1"/>
<sequence length="121" mass="13563">MGEVLEEVKVWNTPIIGACLLWRFTSGYTSNHPNGDGPTGLLHFIATAILTNQRLSTPISNKRADLQSYVRSFEETKSSDLLLSIHERVKDKMSYTMKALSADGTVKIIVFISNRRLFCLS</sequence>
<dbReference type="EMBL" id="SGIT01000001">
    <property type="protein sequence ID" value="RZF62668.1"/>
    <property type="molecule type" value="Genomic_DNA"/>
</dbReference>
<dbReference type="Proteomes" id="UP000292855">
    <property type="component" value="Unassembled WGS sequence"/>
</dbReference>
<dbReference type="OrthoDB" id="6957938at2"/>
<reference evidence="1 2" key="1">
    <citation type="submission" date="2019-02" db="EMBL/GenBank/DDBJ databases">
        <authorList>
            <person name="Li Y."/>
        </authorList>
    </citation>
    <scope>NUCLEOTIDE SEQUENCE [LARGE SCALE GENOMIC DNA]</scope>
    <source>
        <strain evidence="1 2">30C10-4-7</strain>
    </source>
</reference>
<proteinExistence type="predicted"/>